<dbReference type="EMBL" id="AP018560">
    <property type="protein sequence ID" value="BBD79201.1"/>
    <property type="molecule type" value="Genomic_DNA"/>
</dbReference>
<evidence type="ECO:0000313" key="1">
    <source>
        <dbReference type="EMBL" id="BBD79201.1"/>
    </source>
</evidence>
<accession>A0A2Z6E378</accession>
<protein>
    <submittedName>
        <fullName evidence="1">Uncharacterized protein</fullName>
    </submittedName>
</protein>
<name>A0A2Z6E378_9GAMM</name>
<dbReference type="AlphaFoldDB" id="A0A2Z6E378"/>
<reference evidence="2" key="2">
    <citation type="submission" date="2018-06" db="EMBL/GenBank/DDBJ databases">
        <title>Genome sequence of Rhodanobacteraceae bacterium strain Dysh456.</title>
        <authorList>
            <person name="Fukui M."/>
        </authorList>
    </citation>
    <scope>NUCLEOTIDE SEQUENCE [LARGE SCALE GENOMIC DNA]</scope>
    <source>
        <strain evidence="2">Dysh456</strain>
    </source>
</reference>
<sequence length="75" mass="8571">MYRMGMVAPTRHEVATLPAAELLPIVIDWIWESPSEPNPNNRQIGELRAILLTRPDVEAPEIQQLLSECSQYIEE</sequence>
<gene>
    <name evidence="1" type="ORF">ALSL_0531</name>
</gene>
<dbReference type="Proteomes" id="UP000270530">
    <property type="component" value="Chromosome"/>
</dbReference>
<dbReference type="KEGG" id="rbd:ALSL_0531"/>
<proteinExistence type="predicted"/>
<keyword evidence="2" id="KW-1185">Reference proteome</keyword>
<organism evidence="1 2">
    <name type="scientific">Aerosticca soli</name>
    <dbReference type="NCBI Taxonomy" id="2010829"/>
    <lineage>
        <taxon>Bacteria</taxon>
        <taxon>Pseudomonadati</taxon>
        <taxon>Pseudomonadota</taxon>
        <taxon>Gammaproteobacteria</taxon>
        <taxon>Lysobacterales</taxon>
        <taxon>Rhodanobacteraceae</taxon>
        <taxon>Aerosticca</taxon>
    </lineage>
</organism>
<reference evidence="2" key="1">
    <citation type="submission" date="2018-04" db="EMBL/GenBank/DDBJ databases">
        <authorList>
            <person name="Watanabe M."/>
            <person name="Kojima H."/>
        </authorList>
    </citation>
    <scope>NUCLEOTIDE SEQUENCE [LARGE SCALE GENOMIC DNA]</scope>
    <source>
        <strain evidence="2">Dysh456</strain>
    </source>
</reference>
<evidence type="ECO:0000313" key="2">
    <source>
        <dbReference type="Proteomes" id="UP000270530"/>
    </source>
</evidence>